<proteinExistence type="predicted"/>
<gene>
    <name evidence="1" type="ORF">L1987_22020</name>
</gene>
<reference evidence="2" key="1">
    <citation type="journal article" date="2022" name="Mol. Ecol. Resour.">
        <title>The genomes of chicory, endive, great burdock and yacon provide insights into Asteraceae palaeo-polyploidization history and plant inulin production.</title>
        <authorList>
            <person name="Fan W."/>
            <person name="Wang S."/>
            <person name="Wang H."/>
            <person name="Wang A."/>
            <person name="Jiang F."/>
            <person name="Liu H."/>
            <person name="Zhao H."/>
            <person name="Xu D."/>
            <person name="Zhang Y."/>
        </authorList>
    </citation>
    <scope>NUCLEOTIDE SEQUENCE [LARGE SCALE GENOMIC DNA]</scope>
    <source>
        <strain evidence="2">cv. Yunnan</strain>
    </source>
</reference>
<keyword evidence="2" id="KW-1185">Reference proteome</keyword>
<sequence length="86" mass="10062">MLSPIPISICTEMDPPLSLSLFHECWVLTCQRGNMNCSKWSKCWLLEHMALENKVIYSSQLFLLFHFAFKKDIHTFQICITTYNSS</sequence>
<comment type="caution">
    <text evidence="1">The sequence shown here is derived from an EMBL/GenBank/DDBJ whole genome shotgun (WGS) entry which is preliminary data.</text>
</comment>
<organism evidence="1 2">
    <name type="scientific">Smallanthus sonchifolius</name>
    <dbReference type="NCBI Taxonomy" id="185202"/>
    <lineage>
        <taxon>Eukaryota</taxon>
        <taxon>Viridiplantae</taxon>
        <taxon>Streptophyta</taxon>
        <taxon>Embryophyta</taxon>
        <taxon>Tracheophyta</taxon>
        <taxon>Spermatophyta</taxon>
        <taxon>Magnoliopsida</taxon>
        <taxon>eudicotyledons</taxon>
        <taxon>Gunneridae</taxon>
        <taxon>Pentapetalae</taxon>
        <taxon>asterids</taxon>
        <taxon>campanulids</taxon>
        <taxon>Asterales</taxon>
        <taxon>Asteraceae</taxon>
        <taxon>Asteroideae</taxon>
        <taxon>Heliantheae alliance</taxon>
        <taxon>Millerieae</taxon>
        <taxon>Smallanthus</taxon>
    </lineage>
</organism>
<name>A0ACB9IEN1_9ASTR</name>
<evidence type="ECO:0000313" key="2">
    <source>
        <dbReference type="Proteomes" id="UP001056120"/>
    </source>
</evidence>
<protein>
    <submittedName>
        <fullName evidence="1">Uncharacterized protein</fullName>
    </submittedName>
</protein>
<reference evidence="1 2" key="2">
    <citation type="journal article" date="2022" name="Mol. Ecol. Resour.">
        <title>The genomes of chicory, endive, great burdock and yacon provide insights into Asteraceae paleo-polyploidization history and plant inulin production.</title>
        <authorList>
            <person name="Fan W."/>
            <person name="Wang S."/>
            <person name="Wang H."/>
            <person name="Wang A."/>
            <person name="Jiang F."/>
            <person name="Liu H."/>
            <person name="Zhao H."/>
            <person name="Xu D."/>
            <person name="Zhang Y."/>
        </authorList>
    </citation>
    <scope>NUCLEOTIDE SEQUENCE [LARGE SCALE GENOMIC DNA]</scope>
    <source>
        <strain evidence="2">cv. Yunnan</strain>
        <tissue evidence="1">Leaves</tissue>
    </source>
</reference>
<accession>A0ACB9IEN1</accession>
<dbReference type="EMBL" id="CM042025">
    <property type="protein sequence ID" value="KAI3806128.1"/>
    <property type="molecule type" value="Genomic_DNA"/>
</dbReference>
<dbReference type="Proteomes" id="UP001056120">
    <property type="component" value="Linkage Group LG08"/>
</dbReference>
<evidence type="ECO:0000313" key="1">
    <source>
        <dbReference type="EMBL" id="KAI3806128.1"/>
    </source>
</evidence>